<dbReference type="Pfam" id="PF13807">
    <property type="entry name" value="GNVR"/>
    <property type="match status" value="1"/>
</dbReference>
<dbReference type="InterPro" id="IPR050445">
    <property type="entry name" value="Bact_polysacc_biosynth/exp"/>
</dbReference>
<protein>
    <submittedName>
        <fullName evidence="9">O-antigen chain length regulator protein (Wzz)</fullName>
    </submittedName>
</protein>
<dbReference type="Proteomes" id="UP000033260">
    <property type="component" value="Chromosome"/>
</dbReference>
<dbReference type="RefSeq" id="WP_019472266.1">
    <property type="nucleotide sequence ID" value="NZ_CP010979.1"/>
</dbReference>
<keyword evidence="2" id="KW-1003">Cell membrane</keyword>
<dbReference type="EMBL" id="CP010979">
    <property type="protein sequence ID" value="AJQ48574.1"/>
    <property type="molecule type" value="Genomic_DNA"/>
</dbReference>
<dbReference type="InterPro" id="IPR003856">
    <property type="entry name" value="LPS_length_determ_N"/>
</dbReference>
<name>A0AAU8RXP7_PSEPU</name>
<dbReference type="PANTHER" id="PTHR32309:SF13">
    <property type="entry name" value="FERRIC ENTEROBACTIN TRANSPORT PROTEIN FEPE"/>
    <property type="match status" value="1"/>
</dbReference>
<proteinExistence type="predicted"/>
<dbReference type="AlphaFoldDB" id="A0AAU8RXP7"/>
<evidence type="ECO:0000259" key="8">
    <source>
        <dbReference type="Pfam" id="PF13807"/>
    </source>
</evidence>
<comment type="subcellular location">
    <subcellularLocation>
        <location evidence="1">Cell membrane</location>
        <topology evidence="1">Multi-pass membrane protein</topology>
    </subcellularLocation>
</comment>
<dbReference type="SUPFAM" id="SSF160355">
    <property type="entry name" value="Bacterial polysaccharide co-polymerase-like"/>
    <property type="match status" value="1"/>
</dbReference>
<keyword evidence="3 6" id="KW-0812">Transmembrane</keyword>
<evidence type="ECO:0000256" key="3">
    <source>
        <dbReference type="ARBA" id="ARBA00022692"/>
    </source>
</evidence>
<feature type="domain" description="Tyrosine-protein kinase G-rich" evidence="8">
    <location>
        <begin position="307"/>
        <end position="340"/>
    </location>
</feature>
<evidence type="ECO:0000256" key="5">
    <source>
        <dbReference type="ARBA" id="ARBA00023136"/>
    </source>
</evidence>
<organism evidence="9 10">
    <name type="scientific">Pseudomonas putida S13.1.2</name>
    <dbReference type="NCBI Taxonomy" id="1384061"/>
    <lineage>
        <taxon>Bacteria</taxon>
        <taxon>Pseudomonadati</taxon>
        <taxon>Pseudomonadota</taxon>
        <taxon>Gammaproteobacteria</taxon>
        <taxon>Pseudomonadales</taxon>
        <taxon>Pseudomonadaceae</taxon>
        <taxon>Pseudomonas</taxon>
    </lineage>
</organism>
<feature type="domain" description="Polysaccharide chain length determinant N-terminal" evidence="7">
    <location>
        <begin position="12"/>
        <end position="106"/>
    </location>
</feature>
<feature type="transmembrane region" description="Helical" evidence="6">
    <location>
        <begin position="318"/>
        <end position="338"/>
    </location>
</feature>
<dbReference type="Gene3D" id="3.30.1890.10">
    <property type="entry name" value="FepE-like"/>
    <property type="match status" value="1"/>
</dbReference>
<dbReference type="InterPro" id="IPR032807">
    <property type="entry name" value="GNVR"/>
</dbReference>
<evidence type="ECO:0000256" key="1">
    <source>
        <dbReference type="ARBA" id="ARBA00004651"/>
    </source>
</evidence>
<dbReference type="PANTHER" id="PTHR32309">
    <property type="entry name" value="TYROSINE-PROTEIN KINASE"/>
    <property type="match status" value="1"/>
</dbReference>
<evidence type="ECO:0000259" key="7">
    <source>
        <dbReference type="Pfam" id="PF02706"/>
    </source>
</evidence>
<gene>
    <name evidence="9" type="ORF">N805_15760</name>
</gene>
<keyword evidence="5 6" id="KW-0472">Membrane</keyword>
<dbReference type="GO" id="GO:0005886">
    <property type="term" value="C:plasma membrane"/>
    <property type="evidence" value="ECO:0007669"/>
    <property type="project" value="UniProtKB-SubCell"/>
</dbReference>
<dbReference type="GO" id="GO:0004713">
    <property type="term" value="F:protein tyrosine kinase activity"/>
    <property type="evidence" value="ECO:0007669"/>
    <property type="project" value="TreeGrafter"/>
</dbReference>
<accession>A0AAU8RXP7</accession>
<evidence type="ECO:0000256" key="4">
    <source>
        <dbReference type="ARBA" id="ARBA00022989"/>
    </source>
</evidence>
<sequence length="348" mass="38375">MLNEPQRPNRDDEIELFDLMQGIWRQRLWVGLVATPIVAAGVAYALLATPVYEARLFVEPPSQNDIAQLNFGRGGDSGLSYLTVKDVYDIHLQALQSEGVRYAFFRDVYLPSLSEESRKGSRDSLYGEFANLLTVAPAGKGSSTRYTVTASVADPQQAAKWVVAYNELAADNAKHEVLESNRSDMLVKADNLQMQIDAQKASARREREDSIAQLKEALLVAKSIGLEKPPVISQPLTDEVSAAMGGALTYMRGSKALESEIANLEARASDEPFIRGLRPLQEKVTFYRNLKIDPSSINVFEQDGAVELPDRPVKPKRALIVVLSAVLGLGAGVLFAFGRDLWIRRRPS</sequence>
<evidence type="ECO:0000256" key="2">
    <source>
        <dbReference type="ARBA" id="ARBA00022475"/>
    </source>
</evidence>
<feature type="transmembrane region" description="Helical" evidence="6">
    <location>
        <begin position="28"/>
        <end position="47"/>
    </location>
</feature>
<evidence type="ECO:0000256" key="6">
    <source>
        <dbReference type="SAM" id="Phobius"/>
    </source>
</evidence>
<reference evidence="9 10" key="1">
    <citation type="submission" date="2015-02" db="EMBL/GenBank/DDBJ databases">
        <title>Complete Genome Sequencing of Pseudomonas putida S13.1.2.</title>
        <authorList>
            <person name="Chong T.M."/>
            <person name="Chan K.G."/>
            <person name="Dessaux Y."/>
        </authorList>
    </citation>
    <scope>NUCLEOTIDE SEQUENCE [LARGE SCALE GENOMIC DNA]</scope>
    <source>
        <strain evidence="9 10">S13.1.2</strain>
    </source>
</reference>
<evidence type="ECO:0000313" key="9">
    <source>
        <dbReference type="EMBL" id="AJQ48574.1"/>
    </source>
</evidence>
<keyword evidence="4 6" id="KW-1133">Transmembrane helix</keyword>
<dbReference type="Pfam" id="PF02706">
    <property type="entry name" value="Wzz"/>
    <property type="match status" value="1"/>
</dbReference>
<evidence type="ECO:0000313" key="10">
    <source>
        <dbReference type="Proteomes" id="UP000033260"/>
    </source>
</evidence>